<feature type="region of interest" description="Disordered" evidence="11">
    <location>
        <begin position="21"/>
        <end position="163"/>
    </location>
</feature>
<dbReference type="PANTHER" id="PTHR13448">
    <property type="entry name" value="TRANSMEMBRANE PROTEIN 214"/>
    <property type="match status" value="1"/>
</dbReference>
<keyword evidence="9" id="KW-0325">Glycoprotein</keyword>
<evidence type="ECO:0000256" key="3">
    <source>
        <dbReference type="ARBA" id="ARBA00011720"/>
    </source>
</evidence>
<keyword evidence="14" id="KW-1185">Reference proteome</keyword>
<proteinExistence type="inferred from homology"/>
<name>A0A444YCL1_ARAHY</name>
<comment type="subcellular location">
    <subcellularLocation>
        <location evidence="1">Endoplasmic reticulum membrane</location>
        <topology evidence="1">Multi-pass membrane protein</topology>
    </subcellularLocation>
</comment>
<feature type="compositionally biased region" description="Polar residues" evidence="11">
    <location>
        <begin position="42"/>
        <end position="52"/>
    </location>
</feature>
<evidence type="ECO:0000256" key="2">
    <source>
        <dbReference type="ARBA" id="ARBA00007984"/>
    </source>
</evidence>
<evidence type="ECO:0000256" key="5">
    <source>
        <dbReference type="ARBA" id="ARBA00022703"/>
    </source>
</evidence>
<evidence type="ECO:0000256" key="9">
    <source>
        <dbReference type="ARBA" id="ARBA00023180"/>
    </source>
</evidence>
<feature type="transmembrane region" description="Helical" evidence="12">
    <location>
        <begin position="581"/>
        <end position="602"/>
    </location>
</feature>
<keyword evidence="6" id="KW-0256">Endoplasmic reticulum</keyword>
<evidence type="ECO:0000256" key="6">
    <source>
        <dbReference type="ARBA" id="ARBA00022824"/>
    </source>
</evidence>
<evidence type="ECO:0000313" key="13">
    <source>
        <dbReference type="EMBL" id="RYQ99661.1"/>
    </source>
</evidence>
<comment type="caution">
    <text evidence="13">The sequence shown here is derived from an EMBL/GenBank/DDBJ whole genome shotgun (WGS) entry which is preliminary data.</text>
</comment>
<comment type="subunit">
    <text evidence="3">Constitutively interacts with CASP4; required for the localization of procaspase 4 to the ER.</text>
</comment>
<evidence type="ECO:0000256" key="7">
    <source>
        <dbReference type="ARBA" id="ARBA00022989"/>
    </source>
</evidence>
<accession>A0A444YCL1</accession>
<keyword evidence="8 12" id="KW-0472">Membrane</keyword>
<evidence type="ECO:0000256" key="4">
    <source>
        <dbReference type="ARBA" id="ARBA00022692"/>
    </source>
</evidence>
<dbReference type="PANTHER" id="PTHR13448:SF0">
    <property type="entry name" value="TRANSMEMBRANE PROTEIN 214"/>
    <property type="match status" value="1"/>
</dbReference>
<evidence type="ECO:0008006" key="15">
    <source>
        <dbReference type="Google" id="ProtNLM"/>
    </source>
</evidence>
<dbReference type="EMBL" id="SDMP01000017">
    <property type="protein sequence ID" value="RYQ99661.1"/>
    <property type="molecule type" value="Genomic_DNA"/>
</dbReference>
<organism evidence="13 14">
    <name type="scientific">Arachis hypogaea</name>
    <name type="common">Peanut</name>
    <dbReference type="NCBI Taxonomy" id="3818"/>
    <lineage>
        <taxon>Eukaryota</taxon>
        <taxon>Viridiplantae</taxon>
        <taxon>Streptophyta</taxon>
        <taxon>Embryophyta</taxon>
        <taxon>Tracheophyta</taxon>
        <taxon>Spermatophyta</taxon>
        <taxon>Magnoliopsida</taxon>
        <taxon>eudicotyledons</taxon>
        <taxon>Gunneridae</taxon>
        <taxon>Pentapetalae</taxon>
        <taxon>rosids</taxon>
        <taxon>fabids</taxon>
        <taxon>Fabales</taxon>
        <taxon>Fabaceae</taxon>
        <taxon>Papilionoideae</taxon>
        <taxon>50 kb inversion clade</taxon>
        <taxon>dalbergioids sensu lato</taxon>
        <taxon>Dalbergieae</taxon>
        <taxon>Pterocarpus clade</taxon>
        <taxon>Arachis</taxon>
    </lineage>
</organism>
<evidence type="ECO:0000256" key="10">
    <source>
        <dbReference type="ARBA" id="ARBA00024938"/>
    </source>
</evidence>
<sequence>METEEENSLNAALIEAILREQEEEDQAHRRRATFNYVPPPQLNNQWQTVSYNKRNRNKSSKQSVTADLDGAAASSSSAAASDSVFSSVERHSEERRRRIAEAQIAGDNASSDAAPQRSLRHSDDDEDDDGGDADQGGALNGSSQAKKVKQKKPKKPKVTVSEASSTINADDLAAFLAEITASYESQEDILLMRFADYFGRAFSSVGGAQFPWFKTFKESPVVKIVDIPLSHISEDIYKLSTEWIGHRSSEALGSFVLWSLDSILADLTIHQGVVKGNKKVVQQQPSAKSQVAIFVALAMIIRRKPDVMISLLPIMKESQKYQGQDKLPLIIWVIAQVTASQGDLVVGLYLWVSLLLPMLCGKSSCNPQSRDLILQLVERIIAYPKARPILLNGAVRKGERVVPPSALDTLLRITFPPPSARVKVEATERFAAVYPTLKEVALAGSPGSKATKQLAQQILSFAIKAAGEANSDLSKEASDIVMWCLAQNPECYKQWDSLYMDNLEVSIVVLRKLSDDRKEHIITHSSSDLLSEALKSFIQKNEEGLSKVEDGARLALLKDADKHCKVILRQLSQGHGCMKSMAFVSIVLAVGAVFLSQNMHFLDYKKLSEMLNLS</sequence>
<keyword evidence="7 12" id="KW-1133">Transmembrane helix</keyword>
<feature type="compositionally biased region" description="Basic and acidic residues" evidence="11">
    <location>
        <begin position="88"/>
        <end position="100"/>
    </location>
</feature>
<comment type="function">
    <text evidence="10">Critical mediator, in cooperation with CASP4, of endoplasmic reticulum-stress induced apoptosis. Required or the activation of CASP4 following endoplasmic reticulum stress.</text>
</comment>
<comment type="similarity">
    <text evidence="2">Belongs to the TMEM214 family.</text>
</comment>
<dbReference type="AlphaFoldDB" id="A0A444YCL1"/>
<evidence type="ECO:0000313" key="14">
    <source>
        <dbReference type="Proteomes" id="UP000289738"/>
    </source>
</evidence>
<dbReference type="InterPro" id="IPR019308">
    <property type="entry name" value="TMEM214"/>
</dbReference>
<dbReference type="Pfam" id="PF10151">
    <property type="entry name" value="TMEM214"/>
    <property type="match status" value="1"/>
</dbReference>
<evidence type="ECO:0000256" key="8">
    <source>
        <dbReference type="ARBA" id="ARBA00023136"/>
    </source>
</evidence>
<evidence type="ECO:0000256" key="1">
    <source>
        <dbReference type="ARBA" id="ARBA00004477"/>
    </source>
</evidence>
<feature type="compositionally biased region" description="Low complexity" evidence="11">
    <location>
        <begin position="71"/>
        <end position="87"/>
    </location>
</feature>
<dbReference type="GO" id="GO:0005794">
    <property type="term" value="C:Golgi apparatus"/>
    <property type="evidence" value="ECO:0007669"/>
    <property type="project" value="TreeGrafter"/>
</dbReference>
<protein>
    <recommendedName>
        <fullName evidence="15">Transmembrane protein</fullName>
    </recommendedName>
</protein>
<evidence type="ECO:0000256" key="11">
    <source>
        <dbReference type="SAM" id="MobiDB-lite"/>
    </source>
</evidence>
<keyword evidence="4 12" id="KW-0812">Transmembrane</keyword>
<evidence type="ECO:0000256" key="12">
    <source>
        <dbReference type="SAM" id="Phobius"/>
    </source>
</evidence>
<reference evidence="13 14" key="1">
    <citation type="submission" date="2019-01" db="EMBL/GenBank/DDBJ databases">
        <title>Sequencing of cultivated peanut Arachis hypogaea provides insights into genome evolution and oil improvement.</title>
        <authorList>
            <person name="Chen X."/>
        </authorList>
    </citation>
    <scope>NUCLEOTIDE SEQUENCE [LARGE SCALE GENOMIC DNA]</scope>
    <source>
        <strain evidence="14">cv. Fuhuasheng</strain>
        <tissue evidence="13">Leaves</tissue>
    </source>
</reference>
<dbReference type="Proteomes" id="UP000289738">
    <property type="component" value="Chromosome B07"/>
</dbReference>
<dbReference type="GO" id="GO:0005789">
    <property type="term" value="C:endoplasmic reticulum membrane"/>
    <property type="evidence" value="ECO:0007669"/>
    <property type="project" value="UniProtKB-SubCell"/>
</dbReference>
<keyword evidence="5" id="KW-0053">Apoptosis</keyword>
<feature type="compositionally biased region" description="Basic residues" evidence="11">
    <location>
        <begin position="146"/>
        <end position="157"/>
    </location>
</feature>
<gene>
    <name evidence="13" type="ORF">Ahy_B07g087629</name>
</gene>
<dbReference type="STRING" id="3818.A0A444YCL1"/>